<sequence length="89" mass="10553">MTEWDYLEEREALKNFDFSQHDQFPQYYGRLVNDNTMDPAYYINMFKNSKASGSSSTNPKMYTTPYDSKQFLSDKIIKDFSRSRYIGTS</sequence>
<proteinExistence type="predicted"/>
<name>A0ACB0ZHH0_MELEN</name>
<accession>A0ACB0ZHH0</accession>
<gene>
    <name evidence="1" type="ORF">MENTE1834_LOCUS24690</name>
</gene>
<protein>
    <submittedName>
        <fullName evidence="1">Uncharacterized protein</fullName>
    </submittedName>
</protein>
<evidence type="ECO:0000313" key="2">
    <source>
        <dbReference type="Proteomes" id="UP001497535"/>
    </source>
</evidence>
<keyword evidence="2" id="KW-1185">Reference proteome</keyword>
<dbReference type="EMBL" id="CAVMJV010000033">
    <property type="protein sequence ID" value="CAK5077746.1"/>
    <property type="molecule type" value="Genomic_DNA"/>
</dbReference>
<dbReference type="Proteomes" id="UP001497535">
    <property type="component" value="Unassembled WGS sequence"/>
</dbReference>
<organism evidence="1 2">
    <name type="scientific">Meloidogyne enterolobii</name>
    <name type="common">Root-knot nematode worm</name>
    <name type="synonym">Meloidogyne mayaguensis</name>
    <dbReference type="NCBI Taxonomy" id="390850"/>
    <lineage>
        <taxon>Eukaryota</taxon>
        <taxon>Metazoa</taxon>
        <taxon>Ecdysozoa</taxon>
        <taxon>Nematoda</taxon>
        <taxon>Chromadorea</taxon>
        <taxon>Rhabditida</taxon>
        <taxon>Tylenchina</taxon>
        <taxon>Tylenchomorpha</taxon>
        <taxon>Tylenchoidea</taxon>
        <taxon>Meloidogynidae</taxon>
        <taxon>Meloidogyninae</taxon>
        <taxon>Meloidogyne</taxon>
    </lineage>
</organism>
<evidence type="ECO:0000313" key="1">
    <source>
        <dbReference type="EMBL" id="CAK5077746.1"/>
    </source>
</evidence>
<reference evidence="1" key="1">
    <citation type="submission" date="2023-11" db="EMBL/GenBank/DDBJ databases">
        <authorList>
            <person name="Poullet M."/>
        </authorList>
    </citation>
    <scope>NUCLEOTIDE SEQUENCE</scope>
    <source>
        <strain evidence="1">E1834</strain>
    </source>
</reference>
<comment type="caution">
    <text evidence="1">The sequence shown here is derived from an EMBL/GenBank/DDBJ whole genome shotgun (WGS) entry which is preliminary data.</text>
</comment>